<dbReference type="OrthoDB" id="5582699at2"/>
<keyword evidence="6" id="KW-1185">Reference proteome</keyword>
<dbReference type="PROSITE" id="PS01124">
    <property type="entry name" value="HTH_ARAC_FAMILY_2"/>
    <property type="match status" value="1"/>
</dbReference>
<dbReference type="GO" id="GO:0003700">
    <property type="term" value="F:DNA-binding transcription factor activity"/>
    <property type="evidence" value="ECO:0007669"/>
    <property type="project" value="InterPro"/>
</dbReference>
<name>A0A369WQ88_9GAMM</name>
<organism evidence="5 6">
    <name type="scientific">Motiliproteus coralliicola</name>
    <dbReference type="NCBI Taxonomy" id="2283196"/>
    <lineage>
        <taxon>Bacteria</taxon>
        <taxon>Pseudomonadati</taxon>
        <taxon>Pseudomonadota</taxon>
        <taxon>Gammaproteobacteria</taxon>
        <taxon>Oceanospirillales</taxon>
        <taxon>Oceanospirillaceae</taxon>
        <taxon>Motiliproteus</taxon>
    </lineage>
</organism>
<keyword evidence="3" id="KW-0804">Transcription</keyword>
<dbReference type="InterPro" id="IPR018060">
    <property type="entry name" value="HTH_AraC"/>
</dbReference>
<evidence type="ECO:0000313" key="6">
    <source>
        <dbReference type="Proteomes" id="UP000253769"/>
    </source>
</evidence>
<evidence type="ECO:0000259" key="4">
    <source>
        <dbReference type="PROSITE" id="PS01124"/>
    </source>
</evidence>
<reference evidence="5 6" key="1">
    <citation type="submission" date="2018-07" db="EMBL/GenBank/DDBJ databases">
        <title>Motiliproteus coralliicola sp. nov., a bacterium isolated from Coral.</title>
        <authorList>
            <person name="Wang G."/>
        </authorList>
    </citation>
    <scope>NUCLEOTIDE SEQUENCE [LARGE SCALE GENOMIC DNA]</scope>
    <source>
        <strain evidence="5 6">C34</strain>
    </source>
</reference>
<proteinExistence type="predicted"/>
<dbReference type="Gene3D" id="1.10.10.60">
    <property type="entry name" value="Homeodomain-like"/>
    <property type="match status" value="1"/>
</dbReference>
<dbReference type="RefSeq" id="WP_114695359.1">
    <property type="nucleotide sequence ID" value="NZ_QQOH01000002.1"/>
</dbReference>
<dbReference type="GO" id="GO:0000976">
    <property type="term" value="F:transcription cis-regulatory region binding"/>
    <property type="evidence" value="ECO:0007669"/>
    <property type="project" value="TreeGrafter"/>
</dbReference>
<protein>
    <submittedName>
        <fullName evidence="5">AraC family transcriptional regulator</fullName>
    </submittedName>
</protein>
<dbReference type="EMBL" id="QQOH01000002">
    <property type="protein sequence ID" value="RDE22726.1"/>
    <property type="molecule type" value="Genomic_DNA"/>
</dbReference>
<dbReference type="SMART" id="SM00342">
    <property type="entry name" value="HTH_ARAC"/>
    <property type="match status" value="1"/>
</dbReference>
<keyword evidence="1" id="KW-0805">Transcription regulation</keyword>
<evidence type="ECO:0000256" key="2">
    <source>
        <dbReference type="ARBA" id="ARBA00023125"/>
    </source>
</evidence>
<dbReference type="SUPFAM" id="SSF46689">
    <property type="entry name" value="Homeodomain-like"/>
    <property type="match status" value="1"/>
</dbReference>
<comment type="caution">
    <text evidence="5">The sequence shown here is derived from an EMBL/GenBank/DDBJ whole genome shotgun (WGS) entry which is preliminary data.</text>
</comment>
<dbReference type="Proteomes" id="UP000253769">
    <property type="component" value="Unassembled WGS sequence"/>
</dbReference>
<dbReference type="PRINTS" id="PR00032">
    <property type="entry name" value="HTHARAC"/>
</dbReference>
<evidence type="ECO:0000256" key="1">
    <source>
        <dbReference type="ARBA" id="ARBA00023015"/>
    </source>
</evidence>
<dbReference type="InterPro" id="IPR020449">
    <property type="entry name" value="Tscrpt_reg_AraC-type_HTH"/>
</dbReference>
<dbReference type="PANTHER" id="PTHR47894:SF1">
    <property type="entry name" value="HTH-TYPE TRANSCRIPTIONAL REGULATOR VQSM"/>
    <property type="match status" value="1"/>
</dbReference>
<dbReference type="InterPro" id="IPR009057">
    <property type="entry name" value="Homeodomain-like_sf"/>
</dbReference>
<dbReference type="PANTHER" id="PTHR47894">
    <property type="entry name" value="HTH-TYPE TRANSCRIPTIONAL REGULATOR GADX"/>
    <property type="match status" value="1"/>
</dbReference>
<evidence type="ECO:0000256" key="3">
    <source>
        <dbReference type="ARBA" id="ARBA00023163"/>
    </source>
</evidence>
<dbReference type="AlphaFoldDB" id="A0A369WQ88"/>
<dbReference type="InterPro" id="IPR032687">
    <property type="entry name" value="AraC-type_N"/>
</dbReference>
<feature type="domain" description="HTH araC/xylS-type" evidence="4">
    <location>
        <begin position="230"/>
        <end position="330"/>
    </location>
</feature>
<evidence type="ECO:0000313" key="5">
    <source>
        <dbReference type="EMBL" id="RDE22726.1"/>
    </source>
</evidence>
<accession>A0A369WQ88</accession>
<dbReference type="GO" id="GO:0005829">
    <property type="term" value="C:cytosol"/>
    <property type="evidence" value="ECO:0007669"/>
    <property type="project" value="TreeGrafter"/>
</dbReference>
<dbReference type="Pfam" id="PF12625">
    <property type="entry name" value="Arabinose_bd"/>
    <property type="match status" value="1"/>
</dbReference>
<gene>
    <name evidence="5" type="ORF">DV711_09105</name>
</gene>
<dbReference type="Pfam" id="PF12833">
    <property type="entry name" value="HTH_18"/>
    <property type="match status" value="1"/>
</dbReference>
<keyword evidence="2" id="KW-0238">DNA-binding</keyword>
<sequence length="333" mass="39156">MATVDIHYVQAALRCAERQGHLPDELLEQVGIWPQQLKQPRAPAAQMAALVQQVWALLDDEFMGCTAHPCKRGVFAMMTRHALHYDNLQAILQQGIEFYNLFTDDIQMHLKRRGELAEIEFSFARPELDPDHFYTEFWLVIWHRFASWVIGRRIRLEQVSFPYPIPAHSSELKYLFPCQQRFNQPMLKLSFRADYLAQERVRSQRDLAQFLRDSPRALMVLPDDNESYRARIRSRLLNQASEQLRLPPFEQLAREFGLSGQTLRRRLRAEGSSYPRIKDEVRQDLAIEKLRILQLPMAEIASQLGFSEARSFTRAFRQWTGYSPSEYRQLLNF</sequence>